<feature type="transmembrane region" description="Helical" evidence="1">
    <location>
        <begin position="120"/>
        <end position="138"/>
    </location>
</feature>
<keyword evidence="1" id="KW-0472">Membrane</keyword>
<accession>A0ABN7HNH4</accession>
<feature type="transmembrane region" description="Helical" evidence="1">
    <location>
        <begin position="30"/>
        <end position="63"/>
    </location>
</feature>
<organism evidence="2 3">
    <name type="scientific">Paraburkholderia metrosideri</name>
    <dbReference type="NCBI Taxonomy" id="580937"/>
    <lineage>
        <taxon>Bacteria</taxon>
        <taxon>Pseudomonadati</taxon>
        <taxon>Pseudomonadota</taxon>
        <taxon>Betaproteobacteria</taxon>
        <taxon>Burkholderiales</taxon>
        <taxon>Burkholderiaceae</taxon>
        <taxon>Paraburkholderia</taxon>
    </lineage>
</organism>
<evidence type="ECO:0000313" key="2">
    <source>
        <dbReference type="EMBL" id="CAD6528519.1"/>
    </source>
</evidence>
<protein>
    <submittedName>
        <fullName evidence="2">Uncharacterized protein</fullName>
    </submittedName>
</protein>
<evidence type="ECO:0000256" key="1">
    <source>
        <dbReference type="SAM" id="Phobius"/>
    </source>
</evidence>
<feature type="transmembrane region" description="Helical" evidence="1">
    <location>
        <begin position="176"/>
        <end position="195"/>
    </location>
</feature>
<proteinExistence type="predicted"/>
<keyword evidence="3" id="KW-1185">Reference proteome</keyword>
<comment type="caution">
    <text evidence="2">The sequence shown here is derived from an EMBL/GenBank/DDBJ whole genome shotgun (WGS) entry which is preliminary data.</text>
</comment>
<keyword evidence="1" id="KW-1133">Transmembrane helix</keyword>
<evidence type="ECO:0000313" key="3">
    <source>
        <dbReference type="Proteomes" id="UP000598032"/>
    </source>
</evidence>
<name>A0ABN7HNH4_9BURK</name>
<sequence>MRDPFDKIEAACAAETFAARARRRAGRARFGAGGLCCGRTFFGFGLRGGLSFGGVALFCSLFGSTRFGFSLRCGLSFGGVALFCSLFGSSTRFGFSLRCGLSFGGAAVFCSLFGGTRFCFSLRCGLSFGGAALFCSLFGSTRFGFSLRCGLSFGGAALFCSLFGGTRSGFSLRSGLSFGSAALFYSFFGSTRFGFSLRNSLRFGRTAYLGLTRRIRIGAFQIRRRQRRKIKPACPAKALTADPFGRALRTYRRRRRHGLRIHESLRNSRRSHTDRQIRRRSRHLQRSTNFRFHSLRVRGRLRSDGSLGTAWHRRAALFAKPGSRAIGQSAFLTTHARSQGS</sequence>
<keyword evidence="1" id="KW-0812">Transmembrane</keyword>
<reference evidence="2 3" key="1">
    <citation type="submission" date="2020-10" db="EMBL/GenBank/DDBJ databases">
        <authorList>
            <person name="Peeters C."/>
        </authorList>
    </citation>
    <scope>NUCLEOTIDE SEQUENCE [LARGE SCALE GENOMIC DNA]</scope>
    <source>
        <strain evidence="2 3">LMG 28140</strain>
    </source>
</reference>
<feature type="transmembrane region" description="Helical" evidence="1">
    <location>
        <begin position="95"/>
        <end position="114"/>
    </location>
</feature>
<feature type="transmembrane region" description="Helical" evidence="1">
    <location>
        <begin position="145"/>
        <end position="164"/>
    </location>
</feature>
<dbReference type="EMBL" id="CAJHCP010000004">
    <property type="protein sequence ID" value="CAD6528519.1"/>
    <property type="molecule type" value="Genomic_DNA"/>
</dbReference>
<dbReference type="Proteomes" id="UP000598032">
    <property type="component" value="Unassembled WGS sequence"/>
</dbReference>
<feature type="transmembrane region" description="Helical" evidence="1">
    <location>
        <begin position="69"/>
        <end position="88"/>
    </location>
</feature>
<gene>
    <name evidence="2" type="ORF">LMG28140_02139</name>
</gene>